<dbReference type="PANTHER" id="PTHR13370">
    <property type="entry name" value="RNA METHYLASE-RELATED"/>
    <property type="match status" value="1"/>
</dbReference>
<dbReference type="InterPro" id="IPR059073">
    <property type="entry name" value="TRMT11_N"/>
</dbReference>
<evidence type="ECO:0000256" key="3">
    <source>
        <dbReference type="ARBA" id="ARBA00022555"/>
    </source>
</evidence>
<keyword evidence="15" id="KW-1185">Reference proteome</keyword>
<evidence type="ECO:0000313" key="15">
    <source>
        <dbReference type="Proteomes" id="UP000198406"/>
    </source>
</evidence>
<gene>
    <name evidence="14" type="ORF">FisN_4Hu442</name>
</gene>
<evidence type="ECO:0000256" key="5">
    <source>
        <dbReference type="ARBA" id="ARBA00022679"/>
    </source>
</evidence>
<reference evidence="14 15" key="1">
    <citation type="journal article" date="2015" name="Plant Cell">
        <title>Oil accumulation by the oleaginous diatom Fistulifera solaris as revealed by the genome and transcriptome.</title>
        <authorList>
            <person name="Tanaka T."/>
            <person name="Maeda Y."/>
            <person name="Veluchamy A."/>
            <person name="Tanaka M."/>
            <person name="Abida H."/>
            <person name="Marechal E."/>
            <person name="Bowler C."/>
            <person name="Muto M."/>
            <person name="Sunaga Y."/>
            <person name="Tanaka M."/>
            <person name="Yoshino T."/>
            <person name="Taniguchi T."/>
            <person name="Fukuda Y."/>
            <person name="Nemoto M."/>
            <person name="Matsumoto M."/>
            <person name="Wong P.S."/>
            <person name="Aburatani S."/>
            <person name="Fujibuchi W."/>
        </authorList>
    </citation>
    <scope>NUCLEOTIDE SEQUENCE [LARGE SCALE GENOMIC DNA]</scope>
    <source>
        <strain evidence="14 15">JPCC DA0580</strain>
    </source>
</reference>
<keyword evidence="6 10" id="KW-0949">S-adenosyl-L-methionine</keyword>
<dbReference type="OrthoDB" id="333024at2759"/>
<dbReference type="SUPFAM" id="SSF53335">
    <property type="entry name" value="S-adenosyl-L-methionine-dependent methyltransferases"/>
    <property type="match status" value="1"/>
</dbReference>
<keyword evidence="3 10" id="KW-0820">tRNA-binding</keyword>
<evidence type="ECO:0000259" key="13">
    <source>
        <dbReference type="Pfam" id="PF25904"/>
    </source>
</evidence>
<dbReference type="InterPro" id="IPR029063">
    <property type="entry name" value="SAM-dependent_MTases_sf"/>
</dbReference>
<evidence type="ECO:0000256" key="2">
    <source>
        <dbReference type="ARBA" id="ARBA00022490"/>
    </source>
</evidence>
<evidence type="ECO:0000256" key="6">
    <source>
        <dbReference type="ARBA" id="ARBA00022691"/>
    </source>
</evidence>
<dbReference type="GO" id="GO:0005737">
    <property type="term" value="C:cytoplasm"/>
    <property type="evidence" value="ECO:0007669"/>
    <property type="project" value="UniProtKB-SubCell"/>
</dbReference>
<dbReference type="InterPro" id="IPR002052">
    <property type="entry name" value="DNA_methylase_N6_adenine_CS"/>
</dbReference>
<dbReference type="EC" id="2.1.1.214" evidence="9"/>
<sequence length="561" mass="63377">MSDQTDTTPRQPDSNGDRYHLLIEFAHKHLDFQIAELESVLDMHGISLGDDEECRIIALPNANKTKLKTRHGKTVQVHRVKDSGSGAVTSRRPFLILSLPRTSKWIPNNDETQTNNIASIILERCTLVRNVMELWGMGTSIEECAMAAKDWIQNYTLGKLTFSRVSSESWKLTVHTLGAKYTYEEQGVMRSHVSHLGFSGPVQMKDPTNEYVLIHEIELNETGSPLYPRHSPEGKIISENDARPPIACYFARTLCGTRQHKGRGKEQYSLKNRTYLGPTSMDAELSSIMTNLGHCKEGTIAFDPFVGTGSILLSCALRGAFCIGTDIDFRILKGRSKDENIESNFRQFNLPKPELIRSDNSIHHRHFRTTSPMYDAIICDPPYGIRAGARKSGSRLTNPKPVPEDQRHDHIAQTRPYPVSDVMADLLDVAARNLVLGGRLVYIIPSYADFDDECDLPRHECLRIVHICYQPLGSELGRRMVTMEKIGEYDVSKRETHYLVSTWVNGPESAEKCANIREKILENAKLKPGYESKLEIRKQKRKANKEAKRIAKRAAADNFTD</sequence>
<dbReference type="GO" id="GO:0032259">
    <property type="term" value="P:methylation"/>
    <property type="evidence" value="ECO:0007669"/>
    <property type="project" value="UniProtKB-UniRule"/>
</dbReference>
<dbReference type="PROSITE" id="PS00092">
    <property type="entry name" value="N6_MTASE"/>
    <property type="match status" value="1"/>
</dbReference>
<dbReference type="InterPro" id="IPR000241">
    <property type="entry name" value="RlmKL-like_Mtase"/>
</dbReference>
<dbReference type="GO" id="GO:0000049">
    <property type="term" value="F:tRNA binding"/>
    <property type="evidence" value="ECO:0007669"/>
    <property type="project" value="UniProtKB-UniRule"/>
</dbReference>
<dbReference type="InParanoid" id="A0A1Z5KIU2"/>
<protein>
    <recommendedName>
        <fullName evidence="9">tRNA (guanine(10)-N(2))-methyltransferase</fullName>
        <ecNumber evidence="9">2.1.1.214</ecNumber>
    </recommendedName>
</protein>
<dbReference type="PRINTS" id="PR00507">
    <property type="entry name" value="N12N6MTFRASE"/>
</dbReference>
<evidence type="ECO:0000256" key="8">
    <source>
        <dbReference type="ARBA" id="ARBA00022884"/>
    </source>
</evidence>
<feature type="domain" description="Ribosomal RNA large subunit methyltransferase K/L-like methyltransferase" evidence="12">
    <location>
        <begin position="272"/>
        <end position="397"/>
    </location>
</feature>
<dbReference type="Pfam" id="PF25904">
    <property type="entry name" value="Tmrp11_N"/>
    <property type="match status" value="1"/>
</dbReference>
<feature type="region of interest" description="Disordered" evidence="11">
    <location>
        <begin position="537"/>
        <end position="561"/>
    </location>
</feature>
<dbReference type="Gene3D" id="3.40.50.150">
    <property type="entry name" value="Vaccinia Virus protein VP39"/>
    <property type="match status" value="1"/>
</dbReference>
<evidence type="ECO:0000256" key="9">
    <source>
        <dbReference type="ARBA" id="ARBA00066937"/>
    </source>
</evidence>
<proteinExistence type="inferred from homology"/>
<keyword evidence="4 10" id="KW-0489">Methyltransferase</keyword>
<dbReference type="EMBL" id="BDSP01000235">
    <property type="protein sequence ID" value="GAX26055.1"/>
    <property type="molecule type" value="Genomic_DNA"/>
</dbReference>
<dbReference type="FunCoup" id="A0A1Z5KIU2">
    <property type="interactions" value="513"/>
</dbReference>
<dbReference type="GO" id="GO:0008033">
    <property type="term" value="P:tRNA processing"/>
    <property type="evidence" value="ECO:0007669"/>
    <property type="project" value="UniProtKB-UniRule"/>
</dbReference>
<evidence type="ECO:0000259" key="12">
    <source>
        <dbReference type="Pfam" id="PF01170"/>
    </source>
</evidence>
<evidence type="ECO:0000256" key="10">
    <source>
        <dbReference type="PROSITE-ProRule" id="PRU00959"/>
    </source>
</evidence>
<keyword evidence="5 10" id="KW-0808">Transferase</keyword>
<keyword evidence="2" id="KW-0963">Cytoplasm</keyword>
<name>A0A1Z5KIU2_FISSO</name>
<dbReference type="Proteomes" id="UP000198406">
    <property type="component" value="Unassembled WGS sequence"/>
</dbReference>
<evidence type="ECO:0000256" key="11">
    <source>
        <dbReference type="SAM" id="MobiDB-lite"/>
    </source>
</evidence>
<dbReference type="AlphaFoldDB" id="A0A1Z5KIU2"/>
<dbReference type="PIRSF" id="PIRSF017259">
    <property type="entry name" value="tRNA_mtfrase_TRM11"/>
    <property type="match status" value="1"/>
</dbReference>
<keyword evidence="7 10" id="KW-0819">tRNA processing</keyword>
<evidence type="ECO:0000256" key="4">
    <source>
        <dbReference type="ARBA" id="ARBA00022603"/>
    </source>
</evidence>
<feature type="domain" description="tRNA (guanine(10)-N(2))-methyltransferase TRMT11 N-terminal" evidence="13">
    <location>
        <begin position="114"/>
        <end position="221"/>
    </location>
</feature>
<keyword evidence="8 10" id="KW-0694">RNA-binding</keyword>
<dbReference type="PROSITE" id="PS51627">
    <property type="entry name" value="SAM_MT_TRM11"/>
    <property type="match status" value="1"/>
</dbReference>
<evidence type="ECO:0000313" key="14">
    <source>
        <dbReference type="EMBL" id="GAX26055.1"/>
    </source>
</evidence>
<dbReference type="Pfam" id="PF01170">
    <property type="entry name" value="UPF0020"/>
    <property type="match status" value="1"/>
</dbReference>
<evidence type="ECO:0000256" key="1">
    <source>
        <dbReference type="ARBA" id="ARBA00004496"/>
    </source>
</evidence>
<dbReference type="PANTHER" id="PTHR13370:SF3">
    <property type="entry name" value="TRNA (GUANINE(10)-N2)-METHYLTRANSFERASE HOMOLOG"/>
    <property type="match status" value="1"/>
</dbReference>
<organism evidence="14 15">
    <name type="scientific">Fistulifera solaris</name>
    <name type="common">Oleaginous diatom</name>
    <dbReference type="NCBI Taxonomy" id="1519565"/>
    <lineage>
        <taxon>Eukaryota</taxon>
        <taxon>Sar</taxon>
        <taxon>Stramenopiles</taxon>
        <taxon>Ochrophyta</taxon>
        <taxon>Bacillariophyta</taxon>
        <taxon>Bacillariophyceae</taxon>
        <taxon>Bacillariophycidae</taxon>
        <taxon>Naviculales</taxon>
        <taxon>Naviculaceae</taxon>
        <taxon>Fistulifera</taxon>
    </lineage>
</organism>
<comment type="similarity">
    <text evidence="10">Belongs to the class I-like SAM-binding methyltransferase superfamily. TRM11 methyltransferase family.</text>
</comment>
<dbReference type="InterPro" id="IPR016691">
    <property type="entry name" value="TRMT11"/>
</dbReference>
<accession>A0A1Z5KIU2</accession>
<comment type="subcellular location">
    <subcellularLocation>
        <location evidence="1">Cytoplasm</location>
    </subcellularLocation>
</comment>
<dbReference type="GO" id="GO:0160102">
    <property type="term" value="F:tRNA (guanine(10)-N2)-methyltransferase activity"/>
    <property type="evidence" value="ECO:0007669"/>
    <property type="project" value="UniProtKB-EC"/>
</dbReference>
<dbReference type="GO" id="GO:0043527">
    <property type="term" value="C:tRNA methyltransferase complex"/>
    <property type="evidence" value="ECO:0007669"/>
    <property type="project" value="UniProtKB-ARBA"/>
</dbReference>
<evidence type="ECO:0000256" key="7">
    <source>
        <dbReference type="ARBA" id="ARBA00022694"/>
    </source>
</evidence>
<comment type="caution">
    <text evidence="14">The sequence shown here is derived from an EMBL/GenBank/DDBJ whole genome shotgun (WGS) entry which is preliminary data.</text>
</comment>